<protein>
    <submittedName>
        <fullName evidence="2">Uncharacterized protein</fullName>
    </submittedName>
</protein>
<dbReference type="Proteomes" id="UP000295357">
    <property type="component" value="Unassembled WGS sequence"/>
</dbReference>
<evidence type="ECO:0000313" key="3">
    <source>
        <dbReference type="Proteomes" id="UP000295357"/>
    </source>
</evidence>
<name>A0A4R6N344_9BURK</name>
<feature type="signal peptide" evidence="1">
    <location>
        <begin position="1"/>
        <end position="29"/>
    </location>
</feature>
<dbReference type="RefSeq" id="WP_133603536.1">
    <property type="nucleotide sequence ID" value="NZ_SNXE01000004.1"/>
</dbReference>
<reference evidence="2 3" key="1">
    <citation type="submission" date="2019-03" db="EMBL/GenBank/DDBJ databases">
        <title>Genomic Encyclopedia of Type Strains, Phase IV (KMG-IV): sequencing the most valuable type-strain genomes for metagenomic binning, comparative biology and taxonomic classification.</title>
        <authorList>
            <person name="Goeker M."/>
        </authorList>
    </citation>
    <scope>NUCLEOTIDE SEQUENCE [LARGE SCALE GENOMIC DNA]</scope>
    <source>
        <strain evidence="2 3">DSM 25082</strain>
    </source>
</reference>
<proteinExistence type="predicted"/>
<comment type="caution">
    <text evidence="2">The sequence shown here is derived from an EMBL/GenBank/DDBJ whole genome shotgun (WGS) entry which is preliminary data.</text>
</comment>
<gene>
    <name evidence="2" type="ORF">DFR39_104111</name>
</gene>
<sequence>MRLLRPPLKQALRSALLLLGLGCVLPAPAQTLKSSWSSQWQEQTANLQQGPLAQATRLAPALLQAAGLPRTDSSQASHELTLRHERSDLPGQSQLLIAATGRLTRQPASRTQPERWQARAQLQEAALSASHENWSWTAGRKVLSWDVGWGFRPNDMVQQERRRGLLPSTLRGQTLLMLEHFDADQAWSLVAVNPQRLGEAAGTPEPGQSLDREAALALRWYRRQGSQDVYTYARLGRSERASLGLAAQSVIGESLSLYGSLRWRQRHAAWESVLGEPTGLRWQPAWRQDALQALLGAQWTPEGSAHSWILEAWHDGTANGDADWQRWQGMLETLGGASGAQPPQRLAQLALQQLAPLQRGSGSLQRRNLLLRWSWQTGELREWQLSADLLHHPADGGHSLGLGLQWQGQRWQLGGAWRRLGGGQAALLAHMPQRGSLGLWAQADFL</sequence>
<keyword evidence="1" id="KW-0732">Signal</keyword>
<organism evidence="2 3">
    <name type="scientific">Roseateles asaccharophilus</name>
    <dbReference type="NCBI Taxonomy" id="582607"/>
    <lineage>
        <taxon>Bacteria</taxon>
        <taxon>Pseudomonadati</taxon>
        <taxon>Pseudomonadota</taxon>
        <taxon>Betaproteobacteria</taxon>
        <taxon>Burkholderiales</taxon>
        <taxon>Sphaerotilaceae</taxon>
        <taxon>Roseateles</taxon>
    </lineage>
</organism>
<keyword evidence="3" id="KW-1185">Reference proteome</keyword>
<feature type="chain" id="PRO_5020739165" evidence="1">
    <location>
        <begin position="30"/>
        <end position="446"/>
    </location>
</feature>
<accession>A0A4R6N344</accession>
<dbReference type="EMBL" id="SNXE01000004">
    <property type="protein sequence ID" value="TDP09550.1"/>
    <property type="molecule type" value="Genomic_DNA"/>
</dbReference>
<evidence type="ECO:0000256" key="1">
    <source>
        <dbReference type="SAM" id="SignalP"/>
    </source>
</evidence>
<dbReference type="AlphaFoldDB" id="A0A4R6N344"/>
<evidence type="ECO:0000313" key="2">
    <source>
        <dbReference type="EMBL" id="TDP09550.1"/>
    </source>
</evidence>
<dbReference type="OrthoDB" id="8746278at2"/>